<comment type="caution">
    <text evidence="11">The sequence shown here is derived from an EMBL/GenBank/DDBJ whole genome shotgun (WGS) entry which is preliminary data.</text>
</comment>
<keyword evidence="3" id="KW-0479">Metal-binding</keyword>
<evidence type="ECO:0000256" key="1">
    <source>
        <dbReference type="ARBA" id="ARBA00004123"/>
    </source>
</evidence>
<proteinExistence type="inferred from homology"/>
<dbReference type="Gene3D" id="3.30.160.60">
    <property type="entry name" value="Classic Zinc Finger"/>
    <property type="match status" value="2"/>
</dbReference>
<name>A0ABD2QL25_9PLAT</name>
<keyword evidence="5 8" id="KW-0863">Zinc-finger</keyword>
<sequence length="404" mass="44482">MWVTGIRYVCSQCNMVFDESIERDDHIRLTHDGGKIPNLDSSDGTGEGDSGSGQGSANSSLLMISNTCTICEESFDSYQTLDKHRREAHDSPPLYRCYTCSDRFTSRHILRMHRTGSHVIRSCPACKASFKRSIDLKRHFKRAHPLELPIDFPSLALDHNEEARQLATEQKLQAAAAANQQNVVRNNLPKVPPVSWLPGMMLAEGNTSVPKLDFSMILNKLAAVQPSTEENGQNSSLDYPSLANLMSLLLSVNQNQAPVTLNNIPASSALKNSNIFCPPVSSLPPPPLGLPPSFINPSFPAPALNSLAQPLVNKLSASSDSENQLVSIFLPKTAPMPSFDKLELQPITHKIKGTGRAAKGAVDYQNRGQFTGRSHFVDFLNRITEILLKKCKKRVRVSGSRRQD</sequence>
<evidence type="ECO:0000256" key="4">
    <source>
        <dbReference type="ARBA" id="ARBA00022737"/>
    </source>
</evidence>
<evidence type="ECO:0000259" key="10">
    <source>
        <dbReference type="PROSITE" id="PS50157"/>
    </source>
</evidence>
<accession>A0ABD2QL25</accession>
<dbReference type="Proteomes" id="UP001626550">
    <property type="component" value="Unassembled WGS sequence"/>
</dbReference>
<comment type="similarity">
    <text evidence="2">Belongs to the krueppel C2H2-type zinc-finger protein family.</text>
</comment>
<feature type="domain" description="C2H2-type" evidence="10">
    <location>
        <begin position="8"/>
        <end position="36"/>
    </location>
</feature>
<organism evidence="11 12">
    <name type="scientific">Cichlidogyrus casuarinus</name>
    <dbReference type="NCBI Taxonomy" id="1844966"/>
    <lineage>
        <taxon>Eukaryota</taxon>
        <taxon>Metazoa</taxon>
        <taxon>Spiralia</taxon>
        <taxon>Lophotrochozoa</taxon>
        <taxon>Platyhelminthes</taxon>
        <taxon>Monogenea</taxon>
        <taxon>Monopisthocotylea</taxon>
        <taxon>Dactylogyridea</taxon>
        <taxon>Ancyrocephalidae</taxon>
        <taxon>Cichlidogyrus</taxon>
    </lineage>
</organism>
<dbReference type="GO" id="GO:0005634">
    <property type="term" value="C:nucleus"/>
    <property type="evidence" value="ECO:0007669"/>
    <property type="project" value="UniProtKB-SubCell"/>
</dbReference>
<evidence type="ECO:0000256" key="9">
    <source>
        <dbReference type="SAM" id="MobiDB-lite"/>
    </source>
</evidence>
<reference evidence="11 12" key="1">
    <citation type="submission" date="2024-11" db="EMBL/GenBank/DDBJ databases">
        <title>Adaptive evolution of stress response genes in parasites aligns with host niche diversity.</title>
        <authorList>
            <person name="Hahn C."/>
            <person name="Resl P."/>
        </authorList>
    </citation>
    <scope>NUCLEOTIDE SEQUENCE [LARGE SCALE GENOMIC DNA]</scope>
    <source>
        <strain evidence="11">EGGRZ-B1_66</strain>
        <tissue evidence="11">Body</tissue>
    </source>
</reference>
<protein>
    <recommendedName>
        <fullName evidence="10">C2H2-type domain-containing protein</fullName>
    </recommendedName>
</protein>
<feature type="compositionally biased region" description="Gly residues" evidence="9">
    <location>
        <begin position="45"/>
        <end position="54"/>
    </location>
</feature>
<dbReference type="PROSITE" id="PS50157">
    <property type="entry name" value="ZINC_FINGER_C2H2_2"/>
    <property type="match status" value="4"/>
</dbReference>
<feature type="domain" description="C2H2-type" evidence="10">
    <location>
        <begin position="121"/>
        <end position="149"/>
    </location>
</feature>
<evidence type="ECO:0000256" key="8">
    <source>
        <dbReference type="PROSITE-ProRule" id="PRU00042"/>
    </source>
</evidence>
<evidence type="ECO:0000313" key="12">
    <source>
        <dbReference type="Proteomes" id="UP001626550"/>
    </source>
</evidence>
<evidence type="ECO:0000256" key="2">
    <source>
        <dbReference type="ARBA" id="ARBA00006991"/>
    </source>
</evidence>
<dbReference type="PANTHER" id="PTHR24409:SF331">
    <property type="entry name" value="ZINC FINGER PROTEIN 322A"/>
    <property type="match status" value="1"/>
</dbReference>
<keyword evidence="7" id="KW-0539">Nucleus</keyword>
<feature type="domain" description="C2H2-type" evidence="10">
    <location>
        <begin position="66"/>
        <end position="94"/>
    </location>
</feature>
<gene>
    <name evidence="11" type="ORF">Ciccas_001471</name>
</gene>
<dbReference type="InterPro" id="IPR013087">
    <property type="entry name" value="Znf_C2H2_type"/>
</dbReference>
<evidence type="ECO:0000256" key="3">
    <source>
        <dbReference type="ARBA" id="ARBA00022723"/>
    </source>
</evidence>
<keyword evidence="6" id="KW-0862">Zinc</keyword>
<keyword evidence="12" id="KW-1185">Reference proteome</keyword>
<dbReference type="SMART" id="SM00355">
    <property type="entry name" value="ZnF_C2H2"/>
    <property type="match status" value="4"/>
</dbReference>
<dbReference type="EMBL" id="JBJKFK010000097">
    <property type="protein sequence ID" value="KAL3319837.1"/>
    <property type="molecule type" value="Genomic_DNA"/>
</dbReference>
<evidence type="ECO:0000256" key="5">
    <source>
        <dbReference type="ARBA" id="ARBA00022771"/>
    </source>
</evidence>
<dbReference type="SUPFAM" id="SSF57667">
    <property type="entry name" value="beta-beta-alpha zinc fingers"/>
    <property type="match status" value="1"/>
</dbReference>
<feature type="domain" description="C2H2-type" evidence="10">
    <location>
        <begin position="95"/>
        <end position="118"/>
    </location>
</feature>
<comment type="subcellular location">
    <subcellularLocation>
        <location evidence="1">Nucleus</location>
    </subcellularLocation>
</comment>
<dbReference type="PANTHER" id="PTHR24409">
    <property type="entry name" value="ZINC FINGER PROTEIN 142"/>
    <property type="match status" value="1"/>
</dbReference>
<dbReference type="InterPro" id="IPR036236">
    <property type="entry name" value="Znf_C2H2_sf"/>
</dbReference>
<evidence type="ECO:0000256" key="6">
    <source>
        <dbReference type="ARBA" id="ARBA00022833"/>
    </source>
</evidence>
<dbReference type="AlphaFoldDB" id="A0ABD2QL25"/>
<keyword evidence="4" id="KW-0677">Repeat</keyword>
<evidence type="ECO:0000256" key="7">
    <source>
        <dbReference type="ARBA" id="ARBA00023242"/>
    </source>
</evidence>
<dbReference type="PROSITE" id="PS00028">
    <property type="entry name" value="ZINC_FINGER_C2H2_1"/>
    <property type="match status" value="4"/>
</dbReference>
<dbReference type="GO" id="GO:0008270">
    <property type="term" value="F:zinc ion binding"/>
    <property type="evidence" value="ECO:0007669"/>
    <property type="project" value="UniProtKB-KW"/>
</dbReference>
<dbReference type="Pfam" id="PF13912">
    <property type="entry name" value="zf-C2H2_6"/>
    <property type="match status" value="1"/>
</dbReference>
<feature type="region of interest" description="Disordered" evidence="9">
    <location>
        <begin position="28"/>
        <end position="56"/>
    </location>
</feature>
<evidence type="ECO:0000313" key="11">
    <source>
        <dbReference type="EMBL" id="KAL3319837.1"/>
    </source>
</evidence>